<dbReference type="RefSeq" id="XP_014499841.1">
    <property type="nucleotide sequence ID" value="XM_014644355.2"/>
</dbReference>
<reference evidence="3 4" key="2">
    <citation type="submission" date="2025-04" db="UniProtKB">
        <authorList>
            <consortium name="RefSeq"/>
        </authorList>
    </citation>
    <scope>IDENTIFICATION</scope>
    <source>
        <tissue evidence="3 4">Leaf</tissue>
    </source>
</reference>
<reference evidence="2" key="1">
    <citation type="journal article" date="2014" name="Nat. Commun.">
        <title>Genome sequence of mungbean and insights into evolution within Vigna species.</title>
        <authorList>
            <person name="Kang Y.J."/>
            <person name="Kim S.K."/>
            <person name="Kim M.Y."/>
            <person name="Lestari P."/>
            <person name="Kim K.H."/>
            <person name="Ha B.K."/>
            <person name="Jun T.H."/>
            <person name="Hwang W.J."/>
            <person name="Lee T."/>
            <person name="Lee J."/>
            <person name="Shim S."/>
            <person name="Yoon M.Y."/>
            <person name="Jang Y.E."/>
            <person name="Han K.S."/>
            <person name="Taeprayoon P."/>
            <person name="Yoon N."/>
            <person name="Somta P."/>
            <person name="Tanya P."/>
            <person name="Kim K.S."/>
            <person name="Gwag J.G."/>
            <person name="Moon J.K."/>
            <person name="Lee Y.H."/>
            <person name="Park B.S."/>
            <person name="Bombarely A."/>
            <person name="Doyle J.J."/>
            <person name="Jackson S.A."/>
            <person name="Schafleitner R."/>
            <person name="Srinives P."/>
            <person name="Varshney R.K."/>
            <person name="Lee S.H."/>
        </authorList>
    </citation>
    <scope>NUCLEOTIDE SEQUENCE [LARGE SCALE GENOMIC DNA]</scope>
    <source>
        <strain evidence="2">cv. VC1973A</strain>
    </source>
</reference>
<proteinExistence type="predicted"/>
<protein>
    <submittedName>
        <fullName evidence="3 4">Uncharacterized protein LOC106760910</fullName>
    </submittedName>
</protein>
<dbReference type="PANTHER" id="PTHR33828:SF1">
    <property type="entry name" value="OS05G0596200 PROTEIN"/>
    <property type="match status" value="1"/>
</dbReference>
<dbReference type="Proteomes" id="UP000087766">
    <property type="component" value="Chromosome 5"/>
</dbReference>
<dbReference type="RefSeq" id="XP_014499840.1">
    <property type="nucleotide sequence ID" value="XM_014644354.2"/>
</dbReference>
<keyword evidence="2" id="KW-1185">Reference proteome</keyword>
<dbReference type="KEGG" id="vra:106760910"/>
<name>A0A1S3U1F9_VIGRR</name>
<dbReference type="RefSeq" id="XP_014499839.1">
    <property type="nucleotide sequence ID" value="XM_014644353.2"/>
</dbReference>
<feature type="compositionally biased region" description="Basic and acidic residues" evidence="1">
    <location>
        <begin position="152"/>
        <end position="167"/>
    </location>
</feature>
<organism evidence="2 3">
    <name type="scientific">Vigna radiata var. radiata</name>
    <name type="common">Mung bean</name>
    <name type="synonym">Phaseolus aureus</name>
    <dbReference type="NCBI Taxonomy" id="3916"/>
    <lineage>
        <taxon>Eukaryota</taxon>
        <taxon>Viridiplantae</taxon>
        <taxon>Streptophyta</taxon>
        <taxon>Embryophyta</taxon>
        <taxon>Tracheophyta</taxon>
        <taxon>Spermatophyta</taxon>
        <taxon>Magnoliopsida</taxon>
        <taxon>eudicotyledons</taxon>
        <taxon>Gunneridae</taxon>
        <taxon>Pentapetalae</taxon>
        <taxon>rosids</taxon>
        <taxon>fabids</taxon>
        <taxon>Fabales</taxon>
        <taxon>Fabaceae</taxon>
        <taxon>Papilionoideae</taxon>
        <taxon>50 kb inversion clade</taxon>
        <taxon>NPAAA clade</taxon>
        <taxon>indigoferoid/millettioid clade</taxon>
        <taxon>Phaseoleae</taxon>
        <taxon>Vigna</taxon>
    </lineage>
</organism>
<feature type="region of interest" description="Disordered" evidence="1">
    <location>
        <begin position="152"/>
        <end position="224"/>
    </location>
</feature>
<feature type="region of interest" description="Disordered" evidence="1">
    <location>
        <begin position="1"/>
        <end position="119"/>
    </location>
</feature>
<accession>A0A1S3U1F9</accession>
<dbReference type="PANTHER" id="PTHR33828">
    <property type="entry name" value="OS05G0596200 PROTEIN"/>
    <property type="match status" value="1"/>
</dbReference>
<gene>
    <name evidence="3 4 5" type="primary">LOC106760910</name>
</gene>
<evidence type="ECO:0000313" key="2">
    <source>
        <dbReference type="Proteomes" id="UP000087766"/>
    </source>
</evidence>
<feature type="compositionally biased region" description="Low complexity" evidence="1">
    <location>
        <begin position="43"/>
        <end position="96"/>
    </location>
</feature>
<dbReference type="AlphaFoldDB" id="A0A1S3U1F9"/>
<feature type="compositionally biased region" description="Basic and acidic residues" evidence="1">
    <location>
        <begin position="97"/>
        <end position="119"/>
    </location>
</feature>
<dbReference type="OrthoDB" id="361835at2759"/>
<evidence type="ECO:0000313" key="3">
    <source>
        <dbReference type="RefSeq" id="XP_014499839.1"/>
    </source>
</evidence>
<evidence type="ECO:0000313" key="5">
    <source>
        <dbReference type="RefSeq" id="XP_014499841.1"/>
    </source>
</evidence>
<dbReference type="GeneID" id="106760910"/>
<feature type="compositionally biased region" description="Low complexity" evidence="1">
    <location>
        <begin position="175"/>
        <end position="194"/>
    </location>
</feature>
<evidence type="ECO:0000256" key="1">
    <source>
        <dbReference type="SAM" id="MobiDB-lite"/>
    </source>
</evidence>
<sequence length="224" mass="25173">MATEIKSTMMRVKSSTPDVSSKPKIDSLALKKKVISSSKHPPVSKTKSVTTTVTKSEVKSKPITPSSASSKTITTSSKTVTTSSASSKKITKTSTSKVREKKVYSLPGQKHDPPEQKEPLRIFYESLSKQIPTSEMAEFWLMEHGLLSHEKAKKAFERKQRKQKELRTGTPVKISKPPTKTATSQKQQQQQISKNGDIKAKKRIMNESDDDDDDFILSHKRRKW</sequence>
<evidence type="ECO:0000313" key="4">
    <source>
        <dbReference type="RefSeq" id="XP_014499840.1"/>
    </source>
</evidence>